<dbReference type="Gene3D" id="2.60.120.200">
    <property type="match status" value="1"/>
</dbReference>
<dbReference type="SUPFAM" id="SSF49899">
    <property type="entry name" value="Concanavalin A-like lectins/glucanases"/>
    <property type="match status" value="1"/>
</dbReference>
<dbReference type="InterPro" id="IPR006558">
    <property type="entry name" value="LamG-like"/>
</dbReference>
<dbReference type="PANTHER" id="PTHR47635">
    <property type="entry name" value="CUB DOMAIN-CONTAINING PROTEIN"/>
    <property type="match status" value="1"/>
</dbReference>
<dbReference type="Pfam" id="PF13385">
    <property type="entry name" value="Laminin_G_3"/>
    <property type="match status" value="1"/>
</dbReference>
<dbReference type="SMART" id="SM00560">
    <property type="entry name" value="LamGL"/>
    <property type="match status" value="1"/>
</dbReference>
<gene>
    <name evidence="4" type="ORF">METZ01_LOCUS265842</name>
</gene>
<dbReference type="PANTHER" id="PTHR47635:SF2">
    <property type="entry name" value="LAMG-LIKE JELLYROLL FOLD DOMAIN-CONTAINING PROTEIN"/>
    <property type="match status" value="1"/>
</dbReference>
<name>A0A382JMJ2_9ZZZZ</name>
<proteinExistence type="predicted"/>
<evidence type="ECO:0000259" key="3">
    <source>
        <dbReference type="SMART" id="SM00560"/>
    </source>
</evidence>
<keyword evidence="2" id="KW-1015">Disulfide bond</keyword>
<dbReference type="EMBL" id="UINC01075118">
    <property type="protein sequence ID" value="SVC12988.1"/>
    <property type="molecule type" value="Genomic_DNA"/>
</dbReference>
<feature type="domain" description="LamG-like jellyroll fold" evidence="3">
    <location>
        <begin position="84"/>
        <end position="216"/>
    </location>
</feature>
<protein>
    <recommendedName>
        <fullName evidence="3">LamG-like jellyroll fold domain-containing protein</fullName>
    </recommendedName>
</protein>
<keyword evidence="1" id="KW-0732">Signal</keyword>
<sequence>MKFAMILILILAVVLATPHLNYAKIVGVWLFDEASGKIVNDASGNGLEGEIVGAVKWSKGKFGTALAFDGGNVTIPHQDSMDLTQFTITAWIKVPKIVDPYQMIAGKEAWPDRNYSMWIRPGIMTFGFTTPGAAQDIQVASKEVTDDKWHFVVGSYDKKTLTSYVDGEKLGTRVAGPKPATNKAPLMIGAQPPKGGGPLKGMIDEVAVYDTALDEKEIQSIMNGLAEKFKFVIDHDGKLATEWAKIKKLTP</sequence>
<evidence type="ECO:0000313" key="4">
    <source>
        <dbReference type="EMBL" id="SVC12988.1"/>
    </source>
</evidence>
<accession>A0A382JMJ2</accession>
<evidence type="ECO:0000256" key="1">
    <source>
        <dbReference type="ARBA" id="ARBA00022729"/>
    </source>
</evidence>
<organism evidence="4">
    <name type="scientific">marine metagenome</name>
    <dbReference type="NCBI Taxonomy" id="408172"/>
    <lineage>
        <taxon>unclassified sequences</taxon>
        <taxon>metagenomes</taxon>
        <taxon>ecological metagenomes</taxon>
    </lineage>
</organism>
<reference evidence="4" key="1">
    <citation type="submission" date="2018-05" db="EMBL/GenBank/DDBJ databases">
        <authorList>
            <person name="Lanie J.A."/>
            <person name="Ng W.-L."/>
            <person name="Kazmierczak K.M."/>
            <person name="Andrzejewski T.M."/>
            <person name="Davidsen T.M."/>
            <person name="Wayne K.J."/>
            <person name="Tettelin H."/>
            <person name="Glass J.I."/>
            <person name="Rusch D."/>
            <person name="Podicherti R."/>
            <person name="Tsui H.-C.T."/>
            <person name="Winkler M.E."/>
        </authorList>
    </citation>
    <scope>NUCLEOTIDE SEQUENCE</scope>
</reference>
<evidence type="ECO:0000256" key="2">
    <source>
        <dbReference type="ARBA" id="ARBA00023157"/>
    </source>
</evidence>
<dbReference type="AlphaFoldDB" id="A0A382JMJ2"/>
<dbReference type="InterPro" id="IPR013320">
    <property type="entry name" value="ConA-like_dom_sf"/>
</dbReference>